<name>A0ABT1I2U7_STRSD</name>
<proteinExistence type="predicted"/>
<gene>
    <name evidence="2" type="ORF">LX15_005829</name>
</gene>
<feature type="region of interest" description="Disordered" evidence="1">
    <location>
        <begin position="36"/>
        <end position="65"/>
    </location>
</feature>
<sequence length="205" mass="21448">MSSSPRGSRSPATRPRAVTTLLAPLAVVCVVAGACGSPEEDPAAARPTATSRPTGERPLSDVDPCRLLTPARQRELGVDQPPQPDHDPTVDAPSCVFSAQATGLRFDVTAVGAVTPTDLAAQRRPDQLTREIAIGGAPAREVRPPTDGVPADAHSCEVDVPVAEGQFLRVTVGQRGTRTPQPQDALCAKTVLAAEAVLTTLRERR</sequence>
<dbReference type="Proteomes" id="UP001205311">
    <property type="component" value="Unassembled WGS sequence"/>
</dbReference>
<evidence type="ECO:0008006" key="4">
    <source>
        <dbReference type="Google" id="ProtNLM"/>
    </source>
</evidence>
<accession>A0ABT1I2U7</accession>
<reference evidence="2 3" key="1">
    <citation type="submission" date="2022-06" db="EMBL/GenBank/DDBJ databases">
        <title>Genomic Encyclopedia of Archaeal and Bacterial Type Strains, Phase II (KMG-II): from individual species to whole genera.</title>
        <authorList>
            <person name="Goeker M."/>
        </authorList>
    </citation>
    <scope>NUCLEOTIDE SEQUENCE [LARGE SCALE GENOMIC DNA]</scope>
    <source>
        <strain evidence="2 3">DSM 40477</strain>
    </source>
</reference>
<organism evidence="2 3">
    <name type="scientific">Streptoalloteichus tenebrarius (strain ATCC 17920 / DSM 40477 / JCM 4838 / CBS 697.72 / NBRC 16177 / NCIMB 11028 / NRRL B-12390 / A12253. 1 / ISP 5477)</name>
    <name type="common">Streptomyces tenebrarius</name>
    <dbReference type="NCBI Taxonomy" id="1933"/>
    <lineage>
        <taxon>Bacteria</taxon>
        <taxon>Bacillati</taxon>
        <taxon>Actinomycetota</taxon>
        <taxon>Actinomycetes</taxon>
        <taxon>Pseudonocardiales</taxon>
        <taxon>Pseudonocardiaceae</taxon>
        <taxon>Streptoalloteichus</taxon>
    </lineage>
</organism>
<dbReference type="InterPro" id="IPR024520">
    <property type="entry name" value="DUF3558"/>
</dbReference>
<protein>
    <recommendedName>
        <fullName evidence="4">DUF3558 domain-containing protein</fullName>
    </recommendedName>
</protein>
<evidence type="ECO:0000313" key="3">
    <source>
        <dbReference type="Proteomes" id="UP001205311"/>
    </source>
</evidence>
<evidence type="ECO:0000313" key="2">
    <source>
        <dbReference type="EMBL" id="MCP2262097.1"/>
    </source>
</evidence>
<dbReference type="PROSITE" id="PS51257">
    <property type="entry name" value="PROKAR_LIPOPROTEIN"/>
    <property type="match status" value="1"/>
</dbReference>
<feature type="compositionally biased region" description="Basic and acidic residues" evidence="1">
    <location>
        <begin position="54"/>
        <end position="64"/>
    </location>
</feature>
<evidence type="ECO:0000256" key="1">
    <source>
        <dbReference type="SAM" id="MobiDB-lite"/>
    </source>
</evidence>
<comment type="caution">
    <text evidence="2">The sequence shown here is derived from an EMBL/GenBank/DDBJ whole genome shotgun (WGS) entry which is preliminary data.</text>
</comment>
<feature type="compositionally biased region" description="Low complexity" evidence="1">
    <location>
        <begin position="44"/>
        <end position="53"/>
    </location>
</feature>
<dbReference type="Pfam" id="PF12079">
    <property type="entry name" value="DUF3558"/>
    <property type="match status" value="1"/>
</dbReference>
<dbReference type="EMBL" id="JAMTCP010000056">
    <property type="protein sequence ID" value="MCP2262097.1"/>
    <property type="molecule type" value="Genomic_DNA"/>
</dbReference>
<keyword evidence="3" id="KW-1185">Reference proteome</keyword>